<gene>
    <name evidence="5" type="ORF">HOP53_08735</name>
</gene>
<protein>
    <submittedName>
        <fullName evidence="5">AMP-binding protein</fullName>
    </submittedName>
</protein>
<comment type="similarity">
    <text evidence="1">Belongs to the ATP-dependent AMP-binding enzyme family.</text>
</comment>
<name>A0ABS9A269_9GAMM</name>
<dbReference type="InterPro" id="IPR045851">
    <property type="entry name" value="AMP-bd_C_sf"/>
</dbReference>
<dbReference type="Pfam" id="PF13193">
    <property type="entry name" value="AMP-binding_C"/>
    <property type="match status" value="1"/>
</dbReference>
<accession>A0ABS9A269</accession>
<evidence type="ECO:0000256" key="2">
    <source>
        <dbReference type="ARBA" id="ARBA00022598"/>
    </source>
</evidence>
<keyword evidence="6" id="KW-1185">Reference proteome</keyword>
<evidence type="ECO:0000259" key="4">
    <source>
        <dbReference type="Pfam" id="PF13193"/>
    </source>
</evidence>
<dbReference type="InterPro" id="IPR000873">
    <property type="entry name" value="AMP-dep_synth/lig_dom"/>
</dbReference>
<dbReference type="InterPro" id="IPR025110">
    <property type="entry name" value="AMP-bd_C"/>
</dbReference>
<evidence type="ECO:0000313" key="5">
    <source>
        <dbReference type="EMBL" id="MCE8002923.1"/>
    </source>
</evidence>
<dbReference type="EMBL" id="JABFTX010000001">
    <property type="protein sequence ID" value="MCE8002923.1"/>
    <property type="molecule type" value="Genomic_DNA"/>
</dbReference>
<organism evidence="5 6">
    <name type="scientific">Billgrantia ethanolica</name>
    <dbReference type="NCBI Taxonomy" id="2733486"/>
    <lineage>
        <taxon>Bacteria</taxon>
        <taxon>Pseudomonadati</taxon>
        <taxon>Pseudomonadota</taxon>
        <taxon>Gammaproteobacteria</taxon>
        <taxon>Oceanospirillales</taxon>
        <taxon>Halomonadaceae</taxon>
        <taxon>Billgrantia</taxon>
    </lineage>
</organism>
<evidence type="ECO:0000313" key="6">
    <source>
        <dbReference type="Proteomes" id="UP001320168"/>
    </source>
</evidence>
<dbReference type="PROSITE" id="PS00455">
    <property type="entry name" value="AMP_BINDING"/>
    <property type="match status" value="1"/>
</dbReference>
<evidence type="ECO:0000259" key="3">
    <source>
        <dbReference type="Pfam" id="PF00501"/>
    </source>
</evidence>
<dbReference type="SUPFAM" id="SSF56801">
    <property type="entry name" value="Acetyl-CoA synthetase-like"/>
    <property type="match status" value="1"/>
</dbReference>
<dbReference type="Gene3D" id="3.30.300.30">
    <property type="match status" value="1"/>
</dbReference>
<dbReference type="InterPro" id="IPR020845">
    <property type="entry name" value="AMP-binding_CS"/>
</dbReference>
<dbReference type="PANTHER" id="PTHR43201:SF5">
    <property type="entry name" value="MEDIUM-CHAIN ACYL-COA LIGASE ACSF2, MITOCHONDRIAL"/>
    <property type="match status" value="1"/>
</dbReference>
<feature type="domain" description="AMP-binding enzyme C-terminal" evidence="4">
    <location>
        <begin position="418"/>
        <end position="491"/>
    </location>
</feature>
<reference evidence="5 6" key="1">
    <citation type="journal article" date="2021" name="Front. Microbiol.">
        <title>Aerobic Denitrification and Heterotrophic Sulfur Oxidation in the Genus Halomonas Revealed by Six Novel Species Characterizations and Genome-Based Analysis.</title>
        <authorList>
            <person name="Wang L."/>
            <person name="Shao Z."/>
        </authorList>
    </citation>
    <scope>NUCLEOTIDE SEQUENCE [LARGE SCALE GENOMIC DNA]</scope>
    <source>
        <strain evidence="5 6">MCCC 1A11081</strain>
    </source>
</reference>
<feature type="domain" description="AMP-dependent synthetase/ligase" evidence="3">
    <location>
        <begin position="8"/>
        <end position="368"/>
    </location>
</feature>
<dbReference type="Gene3D" id="3.40.50.12780">
    <property type="entry name" value="N-terminal domain of ligase-like"/>
    <property type="match status" value="1"/>
</dbReference>
<sequence length="510" mass="55907">MNIAHFLDHSARVGPERPAIYHGPALHSTYAQLRQRVQRLAGHFEALGLTPGERVAVYMKNRPAYVETLLAAWYAGLVVVPINAKLHWCEVDFILDNSGSQLLVSDRAPDLALASAVVLLARETLEGPLGGKPLPAPLTRTSSDPAWIFYTSGTTGRPKGATLSHGNLACMANCYLTNVDQLDPSHILAHFAPLSHGSGIYLVPYLMRGCANLLPLSAGFDEAEFVELLDRYRGLAMFLAPTMIRRLVDHIASGQAELRVEHLQVIVYGGGPMYERDLRDALAIFGPRLVQIYGQGESPMTISVMSRDAHAPYAETAELAIDRQTLVPVGRPHPQVEVAILDEGGAPLADSQEGEICVRGDSVMLGYWDNPEATGEALRGGWLRTGDIGRMEADGTLYLTDRVKDVIISGGTNIYPREVEEVLLQHPAVHEASVVGAPHPEWGEEVVAFVSLHRPLAPGELDQHCLSRMARFKRPKRYEVLEALPKNAYGKIVKTELRQRLAQSQQEDTP</sequence>
<dbReference type="RefSeq" id="WP_234269662.1">
    <property type="nucleotide sequence ID" value="NZ_JABFTX010000001.1"/>
</dbReference>
<proteinExistence type="inferred from homology"/>
<keyword evidence="2" id="KW-0436">Ligase</keyword>
<dbReference type="PANTHER" id="PTHR43201">
    <property type="entry name" value="ACYL-COA SYNTHETASE"/>
    <property type="match status" value="1"/>
</dbReference>
<dbReference type="InterPro" id="IPR042099">
    <property type="entry name" value="ANL_N_sf"/>
</dbReference>
<evidence type="ECO:0000256" key="1">
    <source>
        <dbReference type="ARBA" id="ARBA00006432"/>
    </source>
</evidence>
<dbReference type="Pfam" id="PF00501">
    <property type="entry name" value="AMP-binding"/>
    <property type="match status" value="1"/>
</dbReference>
<comment type="caution">
    <text evidence="5">The sequence shown here is derived from an EMBL/GenBank/DDBJ whole genome shotgun (WGS) entry which is preliminary data.</text>
</comment>
<dbReference type="Proteomes" id="UP001320168">
    <property type="component" value="Unassembled WGS sequence"/>
</dbReference>